<evidence type="ECO:0000256" key="8">
    <source>
        <dbReference type="SAM" id="Phobius"/>
    </source>
</evidence>
<evidence type="ECO:0000256" key="6">
    <source>
        <dbReference type="ARBA" id="ARBA00022989"/>
    </source>
</evidence>
<keyword evidence="10" id="KW-1185">Reference proteome</keyword>
<keyword evidence="5 8" id="KW-0812">Transmembrane</keyword>
<dbReference type="AlphaFoldDB" id="A0A1V9X8W6"/>
<dbReference type="PANTHER" id="PTHR11101:SF80">
    <property type="entry name" value="PHOSPHATE TRANSPORTER"/>
    <property type="match status" value="1"/>
</dbReference>
<dbReference type="OrthoDB" id="6507325at2759"/>
<evidence type="ECO:0000256" key="4">
    <source>
        <dbReference type="ARBA" id="ARBA00022592"/>
    </source>
</evidence>
<reference evidence="9 10" key="1">
    <citation type="journal article" date="2017" name="Gigascience">
        <title>Draft genome of the honey bee ectoparasitic mite, Tropilaelaps mercedesae, is shaped by the parasitic life history.</title>
        <authorList>
            <person name="Dong X."/>
            <person name="Armstrong S.D."/>
            <person name="Xia D."/>
            <person name="Makepeace B.L."/>
            <person name="Darby A.C."/>
            <person name="Kadowaki T."/>
        </authorList>
    </citation>
    <scope>NUCLEOTIDE SEQUENCE [LARGE SCALE GENOMIC DNA]</scope>
    <source>
        <strain evidence="9">Wuxi-XJTLU</strain>
    </source>
</reference>
<feature type="non-terminal residue" evidence="9">
    <location>
        <position position="97"/>
    </location>
</feature>
<feature type="non-terminal residue" evidence="9">
    <location>
        <position position="1"/>
    </location>
</feature>
<evidence type="ECO:0000256" key="2">
    <source>
        <dbReference type="ARBA" id="ARBA00009916"/>
    </source>
</evidence>
<dbReference type="GO" id="GO:0005315">
    <property type="term" value="F:phosphate transmembrane transporter activity"/>
    <property type="evidence" value="ECO:0007669"/>
    <property type="project" value="InterPro"/>
</dbReference>
<dbReference type="InterPro" id="IPR001204">
    <property type="entry name" value="Phos_transporter"/>
</dbReference>
<dbReference type="Pfam" id="PF01384">
    <property type="entry name" value="PHO4"/>
    <property type="match status" value="1"/>
</dbReference>
<comment type="similarity">
    <text evidence="2">Belongs to the inorganic phosphate transporter (PiT) (TC 2.A.20) family.</text>
</comment>
<feature type="transmembrane region" description="Helical" evidence="8">
    <location>
        <begin position="45"/>
        <end position="63"/>
    </location>
</feature>
<evidence type="ECO:0000256" key="3">
    <source>
        <dbReference type="ARBA" id="ARBA00022448"/>
    </source>
</evidence>
<evidence type="ECO:0000313" key="9">
    <source>
        <dbReference type="EMBL" id="OQR69994.1"/>
    </source>
</evidence>
<gene>
    <name evidence="9" type="ORF">BIW11_11917</name>
</gene>
<evidence type="ECO:0000256" key="5">
    <source>
        <dbReference type="ARBA" id="ARBA00022692"/>
    </source>
</evidence>
<evidence type="ECO:0000313" key="10">
    <source>
        <dbReference type="Proteomes" id="UP000192247"/>
    </source>
</evidence>
<dbReference type="GO" id="GO:0016020">
    <property type="term" value="C:membrane"/>
    <property type="evidence" value="ECO:0007669"/>
    <property type="project" value="UniProtKB-SubCell"/>
</dbReference>
<keyword evidence="7 8" id="KW-0472">Membrane</keyword>
<dbReference type="Proteomes" id="UP000192247">
    <property type="component" value="Unassembled WGS sequence"/>
</dbReference>
<sequence>LQVLTAIFASFAHGGNDVSNAISPLVSVWVIYHEGSVVQKSESPLFLLLFGAIGICLGLWVYGQKVIATIGERLTKISAVKGFSIEIGSATTVLAAS</sequence>
<dbReference type="EMBL" id="MNPL01019053">
    <property type="protein sequence ID" value="OQR69994.1"/>
    <property type="molecule type" value="Genomic_DNA"/>
</dbReference>
<name>A0A1V9X8W6_9ACAR</name>
<proteinExistence type="inferred from homology"/>
<evidence type="ECO:0000256" key="7">
    <source>
        <dbReference type="ARBA" id="ARBA00023136"/>
    </source>
</evidence>
<keyword evidence="6 8" id="KW-1133">Transmembrane helix</keyword>
<dbReference type="PANTHER" id="PTHR11101">
    <property type="entry name" value="PHOSPHATE TRANSPORTER"/>
    <property type="match status" value="1"/>
</dbReference>
<organism evidence="9 10">
    <name type="scientific">Tropilaelaps mercedesae</name>
    <dbReference type="NCBI Taxonomy" id="418985"/>
    <lineage>
        <taxon>Eukaryota</taxon>
        <taxon>Metazoa</taxon>
        <taxon>Ecdysozoa</taxon>
        <taxon>Arthropoda</taxon>
        <taxon>Chelicerata</taxon>
        <taxon>Arachnida</taxon>
        <taxon>Acari</taxon>
        <taxon>Parasitiformes</taxon>
        <taxon>Mesostigmata</taxon>
        <taxon>Gamasina</taxon>
        <taxon>Dermanyssoidea</taxon>
        <taxon>Laelapidae</taxon>
        <taxon>Tropilaelaps</taxon>
    </lineage>
</organism>
<protein>
    <submittedName>
        <fullName evidence="9">Sodium-dependent phosphate transporter 1-B-like</fullName>
    </submittedName>
</protein>
<comment type="caution">
    <text evidence="9">The sequence shown here is derived from an EMBL/GenBank/DDBJ whole genome shotgun (WGS) entry which is preliminary data.</text>
</comment>
<keyword evidence="4" id="KW-0592">Phosphate transport</keyword>
<dbReference type="GO" id="GO:0035435">
    <property type="term" value="P:phosphate ion transmembrane transport"/>
    <property type="evidence" value="ECO:0007669"/>
    <property type="project" value="TreeGrafter"/>
</dbReference>
<comment type="subcellular location">
    <subcellularLocation>
        <location evidence="1">Membrane</location>
        <topology evidence="1">Multi-pass membrane protein</topology>
    </subcellularLocation>
</comment>
<dbReference type="InParanoid" id="A0A1V9X8W6"/>
<evidence type="ECO:0000256" key="1">
    <source>
        <dbReference type="ARBA" id="ARBA00004141"/>
    </source>
</evidence>
<accession>A0A1V9X8W6</accession>
<keyword evidence="3" id="KW-0813">Transport</keyword>